<sequence>MRTTAGIAGATAKIARVTAKIAGAALAVTTALTLAACNDNAAPGASPASGHPKPAAPTSGPFPAAGHEAVHCGTGPWGLAVVASTAKGNDFCPTAISVVTAYADERGKQSDGDIAVTVDTVRWVCGERQGTPNPFQECSSQNESADRVRLLS</sequence>
<proteinExistence type="predicted"/>
<dbReference type="Proteomes" id="UP000037179">
    <property type="component" value="Unassembled WGS sequence"/>
</dbReference>
<feature type="chain" id="PRO_5014509361" evidence="2">
    <location>
        <begin position="42"/>
        <end position="152"/>
    </location>
</feature>
<keyword evidence="5" id="KW-1185">Reference proteome</keyword>
<reference evidence="5" key="1">
    <citation type="submission" date="2015-07" db="EMBL/GenBank/DDBJ databases">
        <title>Nocardia seriolae U-1 whole genome shotgun sequence.</title>
        <authorList>
            <person name="Imajoh M."/>
            <person name="Fukumoto Y."/>
            <person name="Sukeda M."/>
            <person name="Yamane J."/>
            <person name="Yamasaki K."/>
            <person name="Shimizu M."/>
            <person name="Ohnishi K."/>
            <person name="Oshima S."/>
        </authorList>
    </citation>
    <scope>NUCLEOTIDE SEQUENCE [LARGE SCALE GENOMIC DNA]</scope>
    <source>
        <strain evidence="5">U-1</strain>
    </source>
</reference>
<dbReference type="OrthoDB" id="3542847at2"/>
<reference evidence="3 6" key="3">
    <citation type="submission" date="2016-10" db="EMBL/GenBank/DDBJ databases">
        <title>Genome sequence of Nocardia seriolae strain EM150506, isolated from Anguila japonica.</title>
        <authorList>
            <person name="Han H.-J."/>
        </authorList>
    </citation>
    <scope>NUCLEOTIDE SEQUENCE [LARGE SCALE GENOMIC DNA]</scope>
    <source>
        <strain evidence="3 6">EM150506</strain>
    </source>
</reference>
<evidence type="ECO:0000313" key="6">
    <source>
        <dbReference type="Proteomes" id="UP000180166"/>
    </source>
</evidence>
<dbReference type="GeneID" id="93369347"/>
<feature type="region of interest" description="Disordered" evidence="1">
    <location>
        <begin position="42"/>
        <end position="67"/>
    </location>
</feature>
<feature type="compositionally biased region" description="Low complexity" evidence="1">
    <location>
        <begin position="42"/>
        <end position="57"/>
    </location>
</feature>
<evidence type="ECO:0000313" key="5">
    <source>
        <dbReference type="Proteomes" id="UP000037179"/>
    </source>
</evidence>
<feature type="region of interest" description="Disordered" evidence="1">
    <location>
        <begin position="129"/>
        <end position="152"/>
    </location>
</feature>
<evidence type="ECO:0000256" key="1">
    <source>
        <dbReference type="SAM" id="MobiDB-lite"/>
    </source>
</evidence>
<name>A0A0B8N505_9NOCA</name>
<evidence type="ECO:0000313" key="3">
    <source>
        <dbReference type="EMBL" id="APA97052.1"/>
    </source>
</evidence>
<evidence type="ECO:0000313" key="4">
    <source>
        <dbReference type="EMBL" id="GAP28881.1"/>
    </source>
</evidence>
<dbReference type="Proteomes" id="UP000180166">
    <property type="component" value="Chromosome"/>
</dbReference>
<organism evidence="4 5">
    <name type="scientific">Nocardia seriolae</name>
    <dbReference type="NCBI Taxonomy" id="37332"/>
    <lineage>
        <taxon>Bacteria</taxon>
        <taxon>Bacillati</taxon>
        <taxon>Actinomycetota</taxon>
        <taxon>Actinomycetes</taxon>
        <taxon>Mycobacteriales</taxon>
        <taxon>Nocardiaceae</taxon>
        <taxon>Nocardia</taxon>
    </lineage>
</organism>
<gene>
    <name evidence="3" type="ORF">NS506_02994</name>
    <name evidence="4" type="ORF">NSK11_contig00045-0017</name>
</gene>
<dbReference type="AlphaFoldDB" id="A0A0B8N505"/>
<dbReference type="EMBL" id="CP017839">
    <property type="protein sequence ID" value="APA97052.1"/>
    <property type="molecule type" value="Genomic_DNA"/>
</dbReference>
<dbReference type="RefSeq" id="WP_033087001.1">
    <property type="nucleotide sequence ID" value="NZ_AP017900.1"/>
</dbReference>
<feature type="compositionally biased region" description="Polar residues" evidence="1">
    <location>
        <begin position="130"/>
        <end position="143"/>
    </location>
</feature>
<reference evidence="4 5" key="2">
    <citation type="journal article" date="2016" name="Genome Announc.">
        <title>Draft Genome Sequence of Erythromycin- and Oxytetracycline-Sensitive Nocardia seriolae Strain U-1 (NBRC 110359).</title>
        <authorList>
            <person name="Imajoh M."/>
            <person name="Sukeda M."/>
            <person name="Shimizu M."/>
            <person name="Yamane J."/>
            <person name="Ohnishi K."/>
            <person name="Oshima S."/>
        </authorList>
    </citation>
    <scope>NUCLEOTIDE SEQUENCE [LARGE SCALE GENOMIC DNA]</scope>
    <source>
        <strain evidence="4 5">U-1</strain>
    </source>
</reference>
<feature type="signal peptide" evidence="2">
    <location>
        <begin position="1"/>
        <end position="41"/>
    </location>
</feature>
<dbReference type="EMBL" id="BBYQ01000045">
    <property type="protein sequence ID" value="GAP28881.1"/>
    <property type="molecule type" value="Genomic_DNA"/>
</dbReference>
<keyword evidence="2" id="KW-0732">Signal</keyword>
<dbReference type="KEGG" id="nsr:NS506_02994"/>
<evidence type="ECO:0000256" key="2">
    <source>
        <dbReference type="SAM" id="SignalP"/>
    </source>
</evidence>
<protein>
    <submittedName>
        <fullName evidence="4">Uncharacterized protein</fullName>
    </submittedName>
</protein>
<accession>A0A0B8N505</accession>